<keyword evidence="4" id="KW-1185">Reference proteome</keyword>
<keyword evidence="2" id="KW-1133">Transmembrane helix</keyword>
<feature type="transmembrane region" description="Helical" evidence="2">
    <location>
        <begin position="167"/>
        <end position="188"/>
    </location>
</feature>
<gene>
    <name evidence="3" type="ORF">OH818_12560</name>
</gene>
<reference evidence="3" key="1">
    <citation type="submission" date="2022-12" db="EMBL/GenBank/DDBJ databases">
        <title>Jiella pelagia sp. nov., isolated from phosphonate enriched culture of Northwest Pacific surface seawater.</title>
        <authorList>
            <person name="Shin D.Y."/>
            <person name="Hwang C.Y."/>
        </authorList>
    </citation>
    <scope>NUCLEOTIDE SEQUENCE</scope>
    <source>
        <strain evidence="3">HL-NP1</strain>
    </source>
</reference>
<evidence type="ECO:0000313" key="4">
    <source>
        <dbReference type="Proteomes" id="UP001164020"/>
    </source>
</evidence>
<dbReference type="EMBL" id="CP114029">
    <property type="protein sequence ID" value="WAP70760.1"/>
    <property type="molecule type" value="Genomic_DNA"/>
</dbReference>
<name>A0ABY7CAE3_9HYPH</name>
<evidence type="ECO:0000256" key="2">
    <source>
        <dbReference type="SAM" id="Phobius"/>
    </source>
</evidence>
<feature type="compositionally biased region" description="Basic and acidic residues" evidence="1">
    <location>
        <begin position="79"/>
        <end position="93"/>
    </location>
</feature>
<evidence type="ECO:0000313" key="3">
    <source>
        <dbReference type="EMBL" id="WAP70760.1"/>
    </source>
</evidence>
<sequence length="386" mass="40663">MASAIEKSLRRALAEGDHGDPDFRIEIYEAAERALLRLESANGMSDEARDRHRRELITAIETIEGDYFGEGEDAGTSDRPSEDRPKGDDRKQTSGDTAAPAVAGQGSADGHGGRAPLKGGGFIPPATTPEAMTLDRDERIVADDADEADDQEAAREPGRGKRFGGKLLGPVIGLLLLFLVGVAAWAVLSMFSADPQNEPVQAGAVDGDLTVADAIRENADVVGEVAVAPEWVDLYTPQLLGEFAASDEAIETVASEGGRTVVRLVQPAEGAAASGPDGVAEADAREIELPISGEAARRFAGQKAQAEIVVGSPDGEPREFTLRCLFGGETVCGRQRFTTALPEENFLFQLEFPPEAVAGGQIAVDPSVGSAGRDLLFYGLRLRPAS</sequence>
<dbReference type="RefSeq" id="WP_268883286.1">
    <property type="nucleotide sequence ID" value="NZ_CP114029.1"/>
</dbReference>
<proteinExistence type="predicted"/>
<dbReference type="Proteomes" id="UP001164020">
    <property type="component" value="Chromosome"/>
</dbReference>
<evidence type="ECO:0000256" key="1">
    <source>
        <dbReference type="SAM" id="MobiDB-lite"/>
    </source>
</evidence>
<accession>A0ABY7CAE3</accession>
<feature type="region of interest" description="Disordered" evidence="1">
    <location>
        <begin position="1"/>
        <end position="22"/>
    </location>
</feature>
<keyword evidence="2" id="KW-0472">Membrane</keyword>
<protein>
    <submittedName>
        <fullName evidence="3">Uncharacterized protein</fullName>
    </submittedName>
</protein>
<feature type="compositionally biased region" description="Basic and acidic residues" evidence="1">
    <location>
        <begin position="7"/>
        <end position="22"/>
    </location>
</feature>
<feature type="region of interest" description="Disordered" evidence="1">
    <location>
        <begin position="63"/>
        <end position="133"/>
    </location>
</feature>
<feature type="compositionally biased region" description="Acidic residues" evidence="1">
    <location>
        <begin position="63"/>
        <end position="75"/>
    </location>
</feature>
<keyword evidence="2" id="KW-0812">Transmembrane</keyword>
<organism evidence="3 4">
    <name type="scientific">Jiella pelagia</name>
    <dbReference type="NCBI Taxonomy" id="2986949"/>
    <lineage>
        <taxon>Bacteria</taxon>
        <taxon>Pseudomonadati</taxon>
        <taxon>Pseudomonadota</taxon>
        <taxon>Alphaproteobacteria</taxon>
        <taxon>Hyphomicrobiales</taxon>
        <taxon>Aurantimonadaceae</taxon>
        <taxon>Jiella</taxon>
    </lineage>
</organism>